<keyword evidence="2" id="KW-1185">Reference proteome</keyword>
<dbReference type="Proteomes" id="UP000829398">
    <property type="component" value="Chromosome 4"/>
</dbReference>
<reference evidence="2" key="1">
    <citation type="journal article" date="2023" name="Hortic. Res.">
        <title>A chromosome-level phased genome enabling allele-level studies in sweet orange: a case study on citrus Huanglongbing tolerance.</title>
        <authorList>
            <person name="Wu B."/>
            <person name="Yu Q."/>
            <person name="Deng Z."/>
            <person name="Duan Y."/>
            <person name="Luo F."/>
            <person name="Gmitter F. Jr."/>
        </authorList>
    </citation>
    <scope>NUCLEOTIDE SEQUENCE [LARGE SCALE GENOMIC DNA]</scope>
    <source>
        <strain evidence="2">cv. Valencia</strain>
    </source>
</reference>
<gene>
    <name evidence="1" type="ORF">KPL71_012051</name>
</gene>
<sequence length="473" mass="53366">MLQTVGQFNGLPNEDPHLHLKLFLEVSDAFKIAGATQDALRLRLFPYSLRDRARAWLNSLPYDSITTWNELADKFLMKYFPPIKNAKLRNEITSFHQLEDENLYEAWERFKELFRRCPHHGIPCCIQLETFYNGLNPSTRLMVDASANGALLSKSYTEPYEILERIANNNYQWPSARQPAARGSARVHNIDTITALSAQVTSLTNMVKAMTAAPTTVKQVTELSCVYCGEEHDFDNCPGNPASVNYVGNFNRQPQNNLYSNTYNPGWKQHPNFSWSSQNQNAPALNRLSKNTQPPGFHQQSQGQKHISQDPITSLEALIKEYIAKNEAIVLSQAVSLRNLENQMGQLATAMSSRTQGSLPNNTEDPRRESKEHCKVISLRSGKNVDIPVEVTKNGMEYNSSQKPTQKESLLQQTPLQNTGYMGQATTTAEEIQPEHVEKEVTTLIVTTCTKSNKQSLISPEATQQFRHPPPFP</sequence>
<dbReference type="EMBL" id="CM039173">
    <property type="protein sequence ID" value="KAH9769561.1"/>
    <property type="molecule type" value="Genomic_DNA"/>
</dbReference>
<protein>
    <submittedName>
        <fullName evidence="1">Uncharacterized protein</fullName>
    </submittedName>
</protein>
<evidence type="ECO:0000313" key="1">
    <source>
        <dbReference type="EMBL" id="KAH9769561.1"/>
    </source>
</evidence>
<accession>A0ACB8L803</accession>
<proteinExistence type="predicted"/>
<evidence type="ECO:0000313" key="2">
    <source>
        <dbReference type="Proteomes" id="UP000829398"/>
    </source>
</evidence>
<organism evidence="1 2">
    <name type="scientific">Citrus sinensis</name>
    <name type="common">Sweet orange</name>
    <name type="synonym">Citrus aurantium var. sinensis</name>
    <dbReference type="NCBI Taxonomy" id="2711"/>
    <lineage>
        <taxon>Eukaryota</taxon>
        <taxon>Viridiplantae</taxon>
        <taxon>Streptophyta</taxon>
        <taxon>Embryophyta</taxon>
        <taxon>Tracheophyta</taxon>
        <taxon>Spermatophyta</taxon>
        <taxon>Magnoliopsida</taxon>
        <taxon>eudicotyledons</taxon>
        <taxon>Gunneridae</taxon>
        <taxon>Pentapetalae</taxon>
        <taxon>rosids</taxon>
        <taxon>malvids</taxon>
        <taxon>Sapindales</taxon>
        <taxon>Rutaceae</taxon>
        <taxon>Aurantioideae</taxon>
        <taxon>Citrus</taxon>
    </lineage>
</organism>
<name>A0ACB8L803_CITSI</name>
<comment type="caution">
    <text evidence="1">The sequence shown here is derived from an EMBL/GenBank/DDBJ whole genome shotgun (WGS) entry which is preliminary data.</text>
</comment>